<feature type="region of interest" description="Disordered" evidence="1">
    <location>
        <begin position="150"/>
        <end position="182"/>
    </location>
</feature>
<dbReference type="Proteomes" id="UP000011083">
    <property type="component" value="Unassembled WGS sequence"/>
</dbReference>
<evidence type="ECO:0000256" key="1">
    <source>
        <dbReference type="SAM" id="MobiDB-lite"/>
    </source>
</evidence>
<dbReference type="PANTHER" id="PTHR33119">
    <property type="entry name" value="IFI3P"/>
    <property type="match status" value="1"/>
</dbReference>
<feature type="compositionally biased region" description="Acidic residues" evidence="1">
    <location>
        <begin position="155"/>
        <end position="182"/>
    </location>
</feature>
<feature type="region of interest" description="Disordered" evidence="1">
    <location>
        <begin position="1"/>
        <end position="55"/>
    </location>
</feature>
<feature type="domain" description="DUF4246" evidence="2">
    <location>
        <begin position="107"/>
        <end position="256"/>
    </location>
</feature>
<evidence type="ECO:0000259" key="2">
    <source>
        <dbReference type="Pfam" id="PF14033"/>
    </source>
</evidence>
<dbReference type="InterPro" id="IPR049192">
    <property type="entry name" value="DUF4246_C"/>
</dbReference>
<accession>L8GUW2</accession>
<dbReference type="PANTHER" id="PTHR33119:SF1">
    <property type="entry name" value="FE2OG DIOXYGENASE DOMAIN-CONTAINING PROTEIN"/>
    <property type="match status" value="1"/>
</dbReference>
<feature type="domain" description="DUF4246" evidence="2">
    <location>
        <begin position="264"/>
        <end position="402"/>
    </location>
</feature>
<protein>
    <submittedName>
        <fullName evidence="4">Uncharacterized protein</fullName>
    </submittedName>
</protein>
<reference evidence="4 5" key="1">
    <citation type="journal article" date="2013" name="Genome Biol.">
        <title>Genome of Acanthamoeba castellanii highlights extensive lateral gene transfer and early evolution of tyrosine kinase signaling.</title>
        <authorList>
            <person name="Clarke M."/>
            <person name="Lohan A.J."/>
            <person name="Liu B."/>
            <person name="Lagkouvardos I."/>
            <person name="Roy S."/>
            <person name="Zafar N."/>
            <person name="Bertelli C."/>
            <person name="Schilde C."/>
            <person name="Kianianmomeni A."/>
            <person name="Burglin T.R."/>
            <person name="Frech C."/>
            <person name="Turcotte B."/>
            <person name="Kopec K.O."/>
            <person name="Synnott J.M."/>
            <person name="Choo C."/>
            <person name="Paponov I."/>
            <person name="Finkler A."/>
            <person name="Soon Heng Tan C."/>
            <person name="Hutchins A.P."/>
            <person name="Weinmeier T."/>
            <person name="Rattei T."/>
            <person name="Chu J.S."/>
            <person name="Gimenez G."/>
            <person name="Irimia M."/>
            <person name="Rigden D.J."/>
            <person name="Fitzpatrick D.A."/>
            <person name="Lorenzo-Morales J."/>
            <person name="Bateman A."/>
            <person name="Chiu C.H."/>
            <person name="Tang P."/>
            <person name="Hegemann P."/>
            <person name="Fromm H."/>
            <person name="Raoult D."/>
            <person name="Greub G."/>
            <person name="Miranda-Saavedra D."/>
            <person name="Chen N."/>
            <person name="Nash P."/>
            <person name="Ginger M.L."/>
            <person name="Horn M."/>
            <person name="Schaap P."/>
            <person name="Caler L."/>
            <person name="Loftus B."/>
        </authorList>
    </citation>
    <scope>NUCLEOTIDE SEQUENCE [LARGE SCALE GENOMIC DNA]</scope>
    <source>
        <strain evidence="4 5">Neff</strain>
    </source>
</reference>
<feature type="domain" description="DUF4246" evidence="3">
    <location>
        <begin position="54"/>
        <end position="86"/>
    </location>
</feature>
<dbReference type="InterPro" id="IPR025340">
    <property type="entry name" value="DUF4246"/>
</dbReference>
<organism evidence="4 5">
    <name type="scientific">Acanthamoeba castellanii (strain ATCC 30010 / Neff)</name>
    <dbReference type="NCBI Taxonomy" id="1257118"/>
    <lineage>
        <taxon>Eukaryota</taxon>
        <taxon>Amoebozoa</taxon>
        <taxon>Discosea</taxon>
        <taxon>Longamoebia</taxon>
        <taxon>Centramoebida</taxon>
        <taxon>Acanthamoebidae</taxon>
        <taxon>Acanthamoeba</taxon>
    </lineage>
</organism>
<dbReference type="Pfam" id="PF21666">
    <property type="entry name" value="DUF4246_N"/>
    <property type="match status" value="1"/>
</dbReference>
<name>L8GUW2_ACACF</name>
<dbReference type="KEGG" id="acan:ACA1_128810"/>
<dbReference type="EMBL" id="KB007979">
    <property type="protein sequence ID" value="ELR16974.1"/>
    <property type="molecule type" value="Genomic_DNA"/>
</dbReference>
<dbReference type="VEuPathDB" id="AmoebaDB:ACA1_128810"/>
<sequence>MKRTRRQSNADGELGQVVSPDAGAADDVAKSPDHKRTRTAQSDRDEGEAKAPVEADVRGIVTALRAKPEWARKVADPTIVAKWRAEALAQGASASSVAEALARLLRESVVQDLVHPSLYPYIRGLSYEPHTTAAAVAPPKRQVADLWVAKKKQDDDVDEDDDAGSSDEGGEEHEEIDYEDLGGDADEEKKYLRKEKTLEQVESIYQWLPAEFDVAADGAVSIESYINNLDRTRHAALYDDIAATFRLFVPLFERVLGGRPLGGKRLQVVVKAANYILQPGQTHEGSWHVEGMKHERIVASGIYYYHTTPNLADSCLAFRQKRDNVLEERGDTQGYNFNQNLGKADTPMGRCLVFGNHLQHKVRDMKNKSNDQVGLRKILCFFLIDPDHRVKSSADIPQQQWDETKKGVARALIEATVKHKVSLPSEIIHHILKLAKWGFTWEEAKAHREKLMWERKYFVTATNEIWERNFSFCEH</sequence>
<evidence type="ECO:0000313" key="5">
    <source>
        <dbReference type="Proteomes" id="UP000011083"/>
    </source>
</evidence>
<dbReference type="AlphaFoldDB" id="L8GUW2"/>
<feature type="compositionally biased region" description="Basic and acidic residues" evidence="1">
    <location>
        <begin position="41"/>
        <end position="55"/>
    </location>
</feature>
<gene>
    <name evidence="4" type="ORF">ACA1_128810</name>
</gene>
<keyword evidence="5" id="KW-1185">Reference proteome</keyword>
<evidence type="ECO:0000259" key="3">
    <source>
        <dbReference type="Pfam" id="PF21666"/>
    </source>
</evidence>
<dbReference type="STRING" id="1257118.L8GUW2"/>
<dbReference type="InterPro" id="IPR049207">
    <property type="entry name" value="DUF4246_N"/>
</dbReference>
<evidence type="ECO:0000313" key="4">
    <source>
        <dbReference type="EMBL" id="ELR16974.1"/>
    </source>
</evidence>
<proteinExistence type="predicted"/>
<dbReference type="GeneID" id="14917665"/>
<dbReference type="OrthoDB" id="415532at2759"/>
<dbReference type="Pfam" id="PF14033">
    <property type="entry name" value="DUF4246"/>
    <property type="match status" value="2"/>
</dbReference>
<dbReference type="RefSeq" id="XP_004338987.1">
    <property type="nucleotide sequence ID" value="XM_004338939.1"/>
</dbReference>